<name>A0A0S6UB42_NEOTH</name>
<sequence length="31" mass="3563">MEAIVNARKRNRKASTKVKVEYLNAADLELM</sequence>
<evidence type="ECO:0000313" key="1">
    <source>
        <dbReference type="EMBL" id="GAF25492.1"/>
    </source>
</evidence>
<accession>A0A0S6UB42</accession>
<organism evidence="1">
    <name type="scientific">Moorella thermoacetica Y72</name>
    <dbReference type="NCBI Taxonomy" id="1325331"/>
    <lineage>
        <taxon>Bacteria</taxon>
        <taxon>Bacillati</taxon>
        <taxon>Bacillota</taxon>
        <taxon>Clostridia</taxon>
        <taxon>Neomoorellales</taxon>
        <taxon>Neomoorellaceae</taxon>
        <taxon>Neomoorella</taxon>
    </lineage>
</organism>
<gene>
    <name evidence="1" type="ORF">MTY_0827</name>
</gene>
<dbReference type="Proteomes" id="UP000063718">
    <property type="component" value="Unassembled WGS sequence"/>
</dbReference>
<dbReference type="EMBL" id="DF238840">
    <property type="protein sequence ID" value="GAF25492.1"/>
    <property type="molecule type" value="Genomic_DNA"/>
</dbReference>
<dbReference type="AlphaFoldDB" id="A0A0S6UB42"/>
<proteinExistence type="predicted"/>
<protein>
    <submittedName>
        <fullName evidence="1">Uncharacterized protein</fullName>
    </submittedName>
</protein>
<reference evidence="1" key="1">
    <citation type="journal article" date="2014" name="Gene">
        <title>Genome-guided analysis of transformation efficiency and carbon dioxide assimilation by Moorella thermoacetica Y72.</title>
        <authorList>
            <person name="Tsukahara K."/>
            <person name="Kita A."/>
            <person name="Nakashimada Y."/>
            <person name="Hoshino T."/>
            <person name="Murakami K."/>
        </authorList>
    </citation>
    <scope>NUCLEOTIDE SEQUENCE [LARGE SCALE GENOMIC DNA]</scope>
    <source>
        <strain evidence="1">Y72</strain>
    </source>
</reference>